<evidence type="ECO:0000259" key="1">
    <source>
        <dbReference type="Pfam" id="PF00144"/>
    </source>
</evidence>
<dbReference type="PANTHER" id="PTHR43283:SF18">
    <property type="match status" value="1"/>
</dbReference>
<organism evidence="2 3">
    <name type="scientific">Nocardioides jiangsuensis</name>
    <dbReference type="NCBI Taxonomy" id="2866161"/>
    <lineage>
        <taxon>Bacteria</taxon>
        <taxon>Bacillati</taxon>
        <taxon>Actinomycetota</taxon>
        <taxon>Actinomycetes</taxon>
        <taxon>Propionibacteriales</taxon>
        <taxon>Nocardioidaceae</taxon>
        <taxon>Nocardioides</taxon>
    </lineage>
</organism>
<dbReference type="EMBL" id="JAIEZQ010000002">
    <property type="protein sequence ID" value="MBY9074901.1"/>
    <property type="molecule type" value="Genomic_DNA"/>
</dbReference>
<dbReference type="Proteomes" id="UP000754710">
    <property type="component" value="Unassembled WGS sequence"/>
</dbReference>
<accession>A0ABS7RIR7</accession>
<gene>
    <name evidence="2" type="ORF">K1X13_08730</name>
</gene>
<dbReference type="PANTHER" id="PTHR43283">
    <property type="entry name" value="BETA-LACTAMASE-RELATED"/>
    <property type="match status" value="1"/>
</dbReference>
<comment type="caution">
    <text evidence="2">The sequence shown here is derived from an EMBL/GenBank/DDBJ whole genome shotgun (WGS) entry which is preliminary data.</text>
</comment>
<dbReference type="InterPro" id="IPR012338">
    <property type="entry name" value="Beta-lactam/transpept-like"/>
</dbReference>
<feature type="domain" description="Beta-lactamase-related" evidence="1">
    <location>
        <begin position="14"/>
        <end position="336"/>
    </location>
</feature>
<protein>
    <submittedName>
        <fullName evidence="2">Beta-lactamase family protein</fullName>
    </submittedName>
</protein>
<dbReference type="RefSeq" id="WP_221024716.1">
    <property type="nucleotide sequence ID" value="NZ_JAIEZQ010000002.1"/>
</dbReference>
<evidence type="ECO:0000313" key="2">
    <source>
        <dbReference type="EMBL" id="MBY9074901.1"/>
    </source>
</evidence>
<proteinExistence type="predicted"/>
<sequence length="507" mass="55452">MPEIGERELKARAEEILNRRPAVGLALGVVRNGSLELFHGHGVADVESRAPVTEDTVFRVASITKTFTAIAVMQLCEEGLVDLDAPADDYLRAYRLVPAKSGWRPATVRHLLTHTAGIGEQVPRSGVLRRDYGESVKAGRRVPSLTEYYRGSLRLDAEPGTRFRYTDHGPATLGQIVEDVSGTSLERYLRERVFGPLGMADTTLVRSEVDRSRLATGYLLRSHGLRPVPDRDWVTAGAANAYSTPRDMARYVAALLGGGANEHGAVLAPATLAGMFAAQYQPDPRIPGMGLAFWRRNAGGHPVVEHQGLLPGFDSQILVAPDDGVGVMAFTNGTRSGALWLPAELGRLLRSLLGVPDEVVRMDVPQRPEVWGDLCGWYQLPGPLTDLRLRAMVGAGVEVLVRRRGELVLRFLTPVPLLYRGFVLHPRDAEDPYAFQIDFSDFGLDTFPVVFSRDRGTTAVHFDAMPVSARKRPEATNPRRWAEGAGAVVGASILGRRLGRARHRGRS</sequence>
<dbReference type="Gene3D" id="3.40.710.10">
    <property type="entry name" value="DD-peptidase/beta-lactamase superfamily"/>
    <property type="match status" value="1"/>
</dbReference>
<dbReference type="InterPro" id="IPR001466">
    <property type="entry name" value="Beta-lactam-related"/>
</dbReference>
<reference evidence="2 3" key="1">
    <citation type="submission" date="2021-08" db="EMBL/GenBank/DDBJ databases">
        <title>Nocardioides bacterium WL0053 sp. nov., isolated from the sediment.</title>
        <authorList>
            <person name="Wang L."/>
            <person name="Zhang D."/>
            <person name="Zhang A."/>
        </authorList>
    </citation>
    <scope>NUCLEOTIDE SEQUENCE [LARGE SCALE GENOMIC DNA]</scope>
    <source>
        <strain evidence="2 3">WL0053</strain>
    </source>
</reference>
<evidence type="ECO:0000313" key="3">
    <source>
        <dbReference type="Proteomes" id="UP000754710"/>
    </source>
</evidence>
<dbReference type="Pfam" id="PF00144">
    <property type="entry name" value="Beta-lactamase"/>
    <property type="match status" value="1"/>
</dbReference>
<dbReference type="SUPFAM" id="SSF56601">
    <property type="entry name" value="beta-lactamase/transpeptidase-like"/>
    <property type="match status" value="1"/>
</dbReference>
<dbReference type="InterPro" id="IPR050789">
    <property type="entry name" value="Diverse_Enzym_Activities"/>
</dbReference>
<name>A0ABS7RIR7_9ACTN</name>
<keyword evidence="3" id="KW-1185">Reference proteome</keyword>